<evidence type="ECO:0000313" key="3">
    <source>
        <dbReference type="Proteomes" id="UP000217785"/>
    </source>
</evidence>
<keyword evidence="1" id="KW-0732">Signal</keyword>
<feature type="signal peptide" evidence="1">
    <location>
        <begin position="1"/>
        <end position="20"/>
    </location>
</feature>
<dbReference type="InterPro" id="IPR036209">
    <property type="entry name" value="YwmB-like_sf"/>
</dbReference>
<comment type="caution">
    <text evidence="2">The sequence shown here is derived from an EMBL/GenBank/DDBJ whole genome shotgun (WGS) entry which is preliminary data.</text>
</comment>
<dbReference type="Proteomes" id="UP000217785">
    <property type="component" value="Unassembled WGS sequence"/>
</dbReference>
<dbReference type="Pfam" id="PF08680">
    <property type="entry name" value="DUF1779"/>
    <property type="match status" value="1"/>
</dbReference>
<dbReference type="RefSeq" id="WP_096181326.1">
    <property type="nucleotide sequence ID" value="NZ_BDUF01000024.1"/>
</dbReference>
<name>A0A292YMD1_9BACL</name>
<evidence type="ECO:0000313" key="2">
    <source>
        <dbReference type="EMBL" id="GAX89630.1"/>
    </source>
</evidence>
<organism evidence="2 3">
    <name type="scientific">Effusibacillus lacus</name>
    <dbReference type="NCBI Taxonomy" id="1348429"/>
    <lineage>
        <taxon>Bacteria</taxon>
        <taxon>Bacillati</taxon>
        <taxon>Bacillota</taxon>
        <taxon>Bacilli</taxon>
        <taxon>Bacillales</taxon>
        <taxon>Alicyclobacillaceae</taxon>
        <taxon>Effusibacillus</taxon>
    </lineage>
</organism>
<reference evidence="3" key="1">
    <citation type="submission" date="2017-07" db="EMBL/GenBank/DDBJ databases">
        <title>Draft genome sequence of Effusibacillus lacus strain skLN1.</title>
        <authorList>
            <person name="Watanabe M."/>
            <person name="Kojima H."/>
            <person name="Fukui M."/>
        </authorList>
    </citation>
    <scope>NUCLEOTIDE SEQUENCE [LARGE SCALE GENOMIC DNA]</scope>
    <source>
        <strain evidence="3">skLN1</strain>
    </source>
</reference>
<gene>
    <name evidence="2" type="ORF">EFBL_1254</name>
</gene>
<dbReference type="Gene3D" id="3.30.360.40">
    <property type="entry name" value="YwmB-like"/>
    <property type="match status" value="1"/>
</dbReference>
<dbReference type="InterPro" id="IPR014794">
    <property type="entry name" value="DUF1779"/>
</dbReference>
<dbReference type="EMBL" id="BDUF01000024">
    <property type="protein sequence ID" value="GAX89630.1"/>
    <property type="molecule type" value="Genomic_DNA"/>
</dbReference>
<dbReference type="OrthoDB" id="2374820at2"/>
<sequence>MKKMVLFFLFITLLAGVAFAGELHSGARSAKKLHMGEFLNRAFAASGAQGEGYSVHNWSVVNSQYLPMDALKLMAGKINAELAIPDPQEHKNSEERQNVYQLYGQWDPHTSVSLILTSMNLSEHPQQTVLVIKIERESDRLQDIPEHIEKVKQAAAQVGATPQISTCIKGFFNDRIEGMERDQLVSGIFAAVEANEVEGIRSDSLTSVSGYSPIVLEYIMTNKKRMNLQVAVHYDEYSAKTRILVGSPIVTIEY</sequence>
<proteinExistence type="predicted"/>
<evidence type="ECO:0008006" key="4">
    <source>
        <dbReference type="Google" id="ProtNLM"/>
    </source>
</evidence>
<dbReference type="AlphaFoldDB" id="A0A292YMD1"/>
<keyword evidence="3" id="KW-1185">Reference proteome</keyword>
<accession>A0A292YMD1</accession>
<dbReference type="SUPFAM" id="SSF143842">
    <property type="entry name" value="YwmB-like"/>
    <property type="match status" value="1"/>
</dbReference>
<feature type="chain" id="PRO_5013194703" description="TATA-box binding protein" evidence="1">
    <location>
        <begin position="21"/>
        <end position="254"/>
    </location>
</feature>
<protein>
    <recommendedName>
        <fullName evidence="4">TATA-box binding protein</fullName>
    </recommendedName>
</protein>
<evidence type="ECO:0000256" key="1">
    <source>
        <dbReference type="SAM" id="SignalP"/>
    </source>
</evidence>